<evidence type="ECO:0008006" key="4">
    <source>
        <dbReference type="Google" id="ProtNLM"/>
    </source>
</evidence>
<evidence type="ECO:0000313" key="2">
    <source>
        <dbReference type="EMBL" id="NKE55648.1"/>
    </source>
</evidence>
<proteinExistence type="predicted"/>
<comment type="caution">
    <text evidence="2">The sequence shown here is derived from an EMBL/GenBank/DDBJ whole genome shotgun (WGS) entry which is preliminary data.</text>
</comment>
<gene>
    <name evidence="2" type="ORF">FXN61_01935</name>
</gene>
<organism evidence="2 3">
    <name type="scientific">Lentzea indica</name>
    <dbReference type="NCBI Taxonomy" id="2604800"/>
    <lineage>
        <taxon>Bacteria</taxon>
        <taxon>Bacillati</taxon>
        <taxon>Actinomycetota</taxon>
        <taxon>Actinomycetes</taxon>
        <taxon>Pseudonocardiales</taxon>
        <taxon>Pseudonocardiaceae</taxon>
        <taxon>Lentzea</taxon>
    </lineage>
</organism>
<sequence>MLLHTDLIPVPAEPQGEVHLSYTQTELGSGPIGRSVASSLWPGAAVGTGLPQLLGFAYPVQANAAHPGGPADESKSGMRAAAGASKAESYAGAKQEVPFLLTTDGLASTSVSSASGSEARSSAVTSAQSISLLAGMVVLSGVRFESVAVSDGSKGSGTSTFSVAEFTVLGQKFPVKAPDAPPDGLLKALEPLGITLAWPSAATKLEGTQATSASRGLTLTVDVLALRTKLGLGGILDGVVAPLLPKELVPLLNPLRKMVVIVGDTEAVANASAAAPLTPPDVPAPQAPLVPPPAAGDAPPLPGSPPVAGVAPPKAVTPVASARAKPRSLLDFPGVPALLVLAGLGVAAASAFGMKSFGTFLLGGAPCPSGHPTGVPDLRNG</sequence>
<dbReference type="RefSeq" id="WP_167969622.1">
    <property type="nucleotide sequence ID" value="NZ_VSRL01000004.1"/>
</dbReference>
<protein>
    <recommendedName>
        <fullName evidence="4">Sporulation and spore germination</fullName>
    </recommendedName>
</protein>
<evidence type="ECO:0000313" key="3">
    <source>
        <dbReference type="Proteomes" id="UP001515943"/>
    </source>
</evidence>
<name>A0ABX1FAD0_9PSEU</name>
<accession>A0ABX1FAD0</accession>
<feature type="region of interest" description="Disordered" evidence="1">
    <location>
        <begin position="279"/>
        <end position="303"/>
    </location>
</feature>
<evidence type="ECO:0000256" key="1">
    <source>
        <dbReference type="SAM" id="MobiDB-lite"/>
    </source>
</evidence>
<dbReference type="Proteomes" id="UP001515943">
    <property type="component" value="Unassembled WGS sequence"/>
</dbReference>
<dbReference type="NCBIfam" id="NF040603">
    <property type="entry name" value="choice_anch_P"/>
    <property type="match status" value="1"/>
</dbReference>
<reference evidence="2 3" key="1">
    <citation type="submission" date="2019-08" db="EMBL/GenBank/DDBJ databases">
        <title>Lentzea from Indian Himalayas.</title>
        <authorList>
            <person name="Mandal S."/>
            <person name="Mallick Gupta A."/>
            <person name="Maiti P.K."/>
            <person name="Sarkar J."/>
            <person name="Mandal S."/>
        </authorList>
    </citation>
    <scope>NUCLEOTIDE SEQUENCE [LARGE SCALE GENOMIC DNA]</scope>
    <source>
        <strain evidence="2 3">PSKA42</strain>
    </source>
</reference>
<keyword evidence="3" id="KW-1185">Reference proteome</keyword>
<dbReference type="EMBL" id="VSRL01000004">
    <property type="protein sequence ID" value="NKE55648.1"/>
    <property type="molecule type" value="Genomic_DNA"/>
</dbReference>